<organism evidence="3 4">
    <name type="scientific">Bionectria ochroleuca</name>
    <name type="common">Gliocladium roseum</name>
    <dbReference type="NCBI Taxonomy" id="29856"/>
    <lineage>
        <taxon>Eukaryota</taxon>
        <taxon>Fungi</taxon>
        <taxon>Dikarya</taxon>
        <taxon>Ascomycota</taxon>
        <taxon>Pezizomycotina</taxon>
        <taxon>Sordariomycetes</taxon>
        <taxon>Hypocreomycetidae</taxon>
        <taxon>Hypocreales</taxon>
        <taxon>Bionectriaceae</taxon>
        <taxon>Clonostachys</taxon>
    </lineage>
</organism>
<evidence type="ECO:0000313" key="4">
    <source>
        <dbReference type="Proteomes" id="UP000766486"/>
    </source>
</evidence>
<feature type="domain" description="DUF7730" evidence="2">
    <location>
        <begin position="106"/>
        <end position="294"/>
    </location>
</feature>
<keyword evidence="4" id="KW-1185">Reference proteome</keyword>
<protein>
    <recommendedName>
        <fullName evidence="2">DUF7730 domain-containing protein</fullName>
    </recommendedName>
</protein>
<accession>A0ABY6U7J3</accession>
<dbReference type="PANTHER" id="PTHR38790:SF4">
    <property type="entry name" value="2EXR DOMAIN-CONTAINING PROTEIN"/>
    <property type="match status" value="1"/>
</dbReference>
<comment type="caution">
    <text evidence="3">The sequence shown here is derived from an EMBL/GenBank/DDBJ whole genome shotgun (WGS) entry which is preliminary data.</text>
</comment>
<evidence type="ECO:0000256" key="1">
    <source>
        <dbReference type="SAM" id="Phobius"/>
    </source>
</evidence>
<gene>
    <name evidence="3" type="ORF">CLO192961_LOCUS183071</name>
</gene>
<dbReference type="EMBL" id="CABFNS010000743">
    <property type="protein sequence ID" value="VUC26173.1"/>
    <property type="molecule type" value="Genomic_DNA"/>
</dbReference>
<proteinExistence type="predicted"/>
<name>A0ABY6U7J3_BIOOC</name>
<feature type="transmembrane region" description="Helical" evidence="1">
    <location>
        <begin position="25"/>
        <end position="45"/>
    </location>
</feature>
<evidence type="ECO:0000313" key="3">
    <source>
        <dbReference type="EMBL" id="VUC26173.1"/>
    </source>
</evidence>
<dbReference type="InterPro" id="IPR056632">
    <property type="entry name" value="DUF7730"/>
</dbReference>
<keyword evidence="1" id="KW-1133">Transmembrane helix</keyword>
<reference evidence="3 4" key="1">
    <citation type="submission" date="2019-06" db="EMBL/GenBank/DDBJ databases">
        <authorList>
            <person name="Broberg M."/>
        </authorList>
    </citation>
    <scope>NUCLEOTIDE SEQUENCE [LARGE SCALE GENOMIC DNA]</scope>
</reference>
<sequence>MDNDWDIPSISEAWATRHEKRGIRILLLVLLGRVALVIIEVAFFLGKPLVHVWRCLPWSWDKRRDRAVKRYNKQRDDSFAKLVHRSASAGPIRVYKTGAGAPNADRFFGRFPAEIRQCILEHAFGQRTLHMDLAFVRPHLVMDELQTGLAQAGHARFQRRHSRDLDFSQVDWRWLGCVCHRSRPEEQPLSLGRLRSNPRSCAREGYREGCMVGEGECAYWPGEWPGKCQIGALGWLLSCRQGYMEGMEVLYKTNTFQISSDVLLRGLHEVLAPTVLSSITSLELVWNPRRLHIIKVFEGLQPQDGVNRQLPPLFPSLYHLHICLTSLEYVTIGMGQGDGMQIRTMEYLAENMPLSIDTVVLRAAPVTANVTVTYAEDQEWFETVRANHIKSQGIDGIRERESQFEGPEFWREIPTSKGSAQKDTTPNSLELGQGAKVSRGYWIHYTTYGHGKYSTAEGWTPS</sequence>
<keyword evidence="1" id="KW-0472">Membrane</keyword>
<evidence type="ECO:0000259" key="2">
    <source>
        <dbReference type="Pfam" id="PF24864"/>
    </source>
</evidence>
<dbReference type="Pfam" id="PF24864">
    <property type="entry name" value="DUF7730"/>
    <property type="match status" value="1"/>
</dbReference>
<keyword evidence="1" id="KW-0812">Transmembrane</keyword>
<dbReference type="PANTHER" id="PTHR38790">
    <property type="entry name" value="2EXR DOMAIN-CONTAINING PROTEIN-RELATED"/>
    <property type="match status" value="1"/>
</dbReference>
<dbReference type="Proteomes" id="UP000766486">
    <property type="component" value="Unassembled WGS sequence"/>
</dbReference>